<keyword evidence="4" id="KW-0808">Transferase</keyword>
<evidence type="ECO:0000256" key="5">
    <source>
        <dbReference type="ARBA" id="ARBA00022777"/>
    </source>
</evidence>
<dbReference type="SUPFAM" id="SSF55874">
    <property type="entry name" value="ATPase domain of HSP90 chaperone/DNA topoisomerase II/histidine kinase"/>
    <property type="match status" value="1"/>
</dbReference>
<comment type="caution">
    <text evidence="7">The sequence shown here is derived from an EMBL/GenBank/DDBJ whole genome shotgun (WGS) entry which is preliminary data.</text>
</comment>
<dbReference type="Gene3D" id="1.10.287.130">
    <property type="match status" value="1"/>
</dbReference>
<organism evidence="7 8">
    <name type="scientific">Natronococcus pandeyae</name>
    <dbReference type="NCBI Taxonomy" id="2055836"/>
    <lineage>
        <taxon>Archaea</taxon>
        <taxon>Methanobacteriati</taxon>
        <taxon>Methanobacteriota</taxon>
        <taxon>Stenosarchaea group</taxon>
        <taxon>Halobacteria</taxon>
        <taxon>Halobacteriales</taxon>
        <taxon>Natrialbaceae</taxon>
        <taxon>Natronococcus</taxon>
    </lineage>
</organism>
<dbReference type="AlphaFoldDB" id="A0A8J8Q5Y9"/>
<dbReference type="InterPro" id="IPR036890">
    <property type="entry name" value="HATPase_C_sf"/>
</dbReference>
<reference evidence="7" key="1">
    <citation type="submission" date="2017-11" db="EMBL/GenBank/DDBJ databases">
        <authorList>
            <person name="Kajale S.C."/>
            <person name="Sharma A."/>
        </authorList>
    </citation>
    <scope>NUCLEOTIDE SEQUENCE</scope>
    <source>
        <strain evidence="7">LS1_42</strain>
    </source>
</reference>
<dbReference type="OrthoDB" id="106630at2157"/>
<evidence type="ECO:0000256" key="3">
    <source>
        <dbReference type="ARBA" id="ARBA00022553"/>
    </source>
</evidence>
<dbReference type="InterPro" id="IPR036097">
    <property type="entry name" value="HisK_dim/P_sf"/>
</dbReference>
<dbReference type="Gene3D" id="3.30.565.10">
    <property type="entry name" value="Histidine kinase-like ATPase, C-terminal domain"/>
    <property type="match status" value="1"/>
</dbReference>
<dbReference type="EMBL" id="PHNJ01000002">
    <property type="protein sequence ID" value="TYL39619.1"/>
    <property type="molecule type" value="Genomic_DNA"/>
</dbReference>
<dbReference type="Pfam" id="PF02518">
    <property type="entry name" value="HATPase_c"/>
    <property type="match status" value="1"/>
</dbReference>
<dbReference type="PRINTS" id="PR00344">
    <property type="entry name" value="BCTRLSENSOR"/>
</dbReference>
<dbReference type="PANTHER" id="PTHR43304">
    <property type="entry name" value="PHYTOCHROME-LIKE PROTEIN CPH1"/>
    <property type="match status" value="1"/>
</dbReference>
<name>A0A8J8Q5Y9_9EURY</name>
<dbReference type="InterPro" id="IPR005467">
    <property type="entry name" value="His_kinase_dom"/>
</dbReference>
<protein>
    <recommendedName>
        <fullName evidence="2">histidine kinase</fullName>
        <ecNumber evidence="2">2.7.13.3</ecNumber>
    </recommendedName>
</protein>
<dbReference type="PANTHER" id="PTHR43304:SF1">
    <property type="entry name" value="PAC DOMAIN-CONTAINING PROTEIN"/>
    <property type="match status" value="1"/>
</dbReference>
<dbReference type="SUPFAM" id="SSF47384">
    <property type="entry name" value="Homodimeric domain of signal transducing histidine kinase"/>
    <property type="match status" value="1"/>
</dbReference>
<gene>
    <name evidence="7" type="ORF">CV102_04835</name>
</gene>
<dbReference type="RefSeq" id="WP_148856754.1">
    <property type="nucleotide sequence ID" value="NZ_PHNJ01000002.1"/>
</dbReference>
<proteinExistence type="predicted"/>
<dbReference type="Pfam" id="PF00512">
    <property type="entry name" value="HisKA"/>
    <property type="match status" value="1"/>
</dbReference>
<keyword evidence="8" id="KW-1185">Reference proteome</keyword>
<dbReference type="GO" id="GO:0000155">
    <property type="term" value="F:phosphorelay sensor kinase activity"/>
    <property type="evidence" value="ECO:0007669"/>
    <property type="project" value="InterPro"/>
</dbReference>
<evidence type="ECO:0000313" key="7">
    <source>
        <dbReference type="EMBL" id="TYL39619.1"/>
    </source>
</evidence>
<dbReference type="SUPFAM" id="SSF55781">
    <property type="entry name" value="GAF domain-like"/>
    <property type="match status" value="2"/>
</dbReference>
<keyword evidence="3" id="KW-0597">Phosphoprotein</keyword>
<dbReference type="FunFam" id="3.30.565.10:FF:000006">
    <property type="entry name" value="Sensor histidine kinase WalK"/>
    <property type="match status" value="1"/>
</dbReference>
<dbReference type="Pfam" id="PF14417">
    <property type="entry name" value="MEDS"/>
    <property type="match status" value="1"/>
</dbReference>
<dbReference type="InterPro" id="IPR003661">
    <property type="entry name" value="HisK_dim/P_dom"/>
</dbReference>
<dbReference type="InterPro" id="IPR004358">
    <property type="entry name" value="Sig_transdc_His_kin-like_C"/>
</dbReference>
<evidence type="ECO:0000259" key="6">
    <source>
        <dbReference type="PROSITE" id="PS50109"/>
    </source>
</evidence>
<keyword evidence="5 7" id="KW-0418">Kinase</keyword>
<dbReference type="CDD" id="cd00082">
    <property type="entry name" value="HisKA"/>
    <property type="match status" value="1"/>
</dbReference>
<dbReference type="InterPro" id="IPR003594">
    <property type="entry name" value="HATPase_dom"/>
</dbReference>
<dbReference type="InterPro" id="IPR052162">
    <property type="entry name" value="Sensor_kinase/Photoreceptor"/>
</dbReference>
<dbReference type="SMART" id="SM00387">
    <property type="entry name" value="HATPase_c"/>
    <property type="match status" value="1"/>
</dbReference>
<feature type="domain" description="Histidine kinase" evidence="6">
    <location>
        <begin position="587"/>
        <end position="800"/>
    </location>
</feature>
<evidence type="ECO:0000313" key="8">
    <source>
        <dbReference type="Proteomes" id="UP000766904"/>
    </source>
</evidence>
<sequence length="807" mass="92486">MSQQIQRTDDLLGLEAGLEALQETPEFTGPVEPVAQHDSYDHLALIYESQAEQFATVIPYIKHGLERGERCVYIADENDTEEICSALRDAGVDVEGALESGALTMHTAQDSYLRDGSFDPDDMIAFLEEAIEEATEEYEGLRIAGEMTWVFGDDPPIEELVEYEGKLNRLLPDTNGIAICQYNRERFSADILRDIIKTHPHLIYDNTVCQNFYYTPPEEFFGPDKPEREIDRMMGTLLDRTEARVELQRRHQHLQHQNEITADPDTSFEQKLQEMFELGCERFDLELGAMARVDPERDWFEIEYVSDDHEHFEPGVELPLSETYCMGAAGIETGECVSDPERDGYDGTVVYEEFGLQAYLGTYIEIDGSDDRTFFFVSSEARDGGFTDEEQTFNRLMGQWVKYKLEQNQRESHKRTLYEIASDPDSTFEEKLREMLELGRERFDLELGGLARIDLASDTFEVEAVSDENEHFEAGDRMQLSDTYCRLTLGSERTATVTDPERSGMDDCLAYEEFGIETYLGTRIELDNGADRTFFFVSSERREQPFSDAERTFHHLMSQWIEYELEQKQRERALEESNERLEQFAYAASHDLQEPLRMVTSYLQLLESRYGDALDEDGEEFLEFAVDGADRMRKMIDGLLEYSRVETRGNPFEPMDLDAVLDDVLEDLQLCIQEADAEVTVGELPRVEGDTSQVRQVFQNLLDNAITYSGEEPAHVNVDAKRRGQEWVISIRDDGIGIDPEDQERVFTVFDRLHSREEYEGTGIGLALSQRIIERHGGEIWVDSEPGEGATFSFTLPALEESVDRSQ</sequence>
<dbReference type="SMART" id="SM00388">
    <property type="entry name" value="HisKA"/>
    <property type="match status" value="1"/>
</dbReference>
<dbReference type="PROSITE" id="PS50109">
    <property type="entry name" value="HIS_KIN"/>
    <property type="match status" value="1"/>
</dbReference>
<evidence type="ECO:0000256" key="4">
    <source>
        <dbReference type="ARBA" id="ARBA00022679"/>
    </source>
</evidence>
<dbReference type="Proteomes" id="UP000766904">
    <property type="component" value="Unassembled WGS sequence"/>
</dbReference>
<evidence type="ECO:0000256" key="1">
    <source>
        <dbReference type="ARBA" id="ARBA00000085"/>
    </source>
</evidence>
<comment type="catalytic activity">
    <reaction evidence="1">
        <text>ATP + protein L-histidine = ADP + protein N-phospho-L-histidine.</text>
        <dbReference type="EC" id="2.7.13.3"/>
    </reaction>
</comment>
<dbReference type="InterPro" id="IPR025847">
    <property type="entry name" value="MEDS_domain"/>
</dbReference>
<evidence type="ECO:0000256" key="2">
    <source>
        <dbReference type="ARBA" id="ARBA00012438"/>
    </source>
</evidence>
<dbReference type="EC" id="2.7.13.3" evidence="2"/>
<accession>A0A8J8Q5Y9</accession>